<evidence type="ECO:0000256" key="1">
    <source>
        <dbReference type="SAM" id="MobiDB-lite"/>
    </source>
</evidence>
<dbReference type="Proteomes" id="UP000182489">
    <property type="component" value="Unassembled WGS sequence"/>
</dbReference>
<reference evidence="3 4" key="1">
    <citation type="submission" date="2016-11" db="EMBL/GenBank/DDBJ databases">
        <authorList>
            <person name="Varghese N."/>
            <person name="Submissions S."/>
        </authorList>
    </citation>
    <scope>NUCLEOTIDE SEQUENCE [LARGE SCALE GENOMIC DNA]</scope>
    <source>
        <strain evidence="3 4">NFR18</strain>
    </source>
</reference>
<dbReference type="AlphaFoldDB" id="A0AB38C528"/>
<dbReference type="InterPro" id="IPR039418">
    <property type="entry name" value="LexA-like"/>
</dbReference>
<dbReference type="CDD" id="cd06529">
    <property type="entry name" value="S24_LexA-like"/>
    <property type="match status" value="1"/>
</dbReference>
<comment type="caution">
    <text evidence="3">The sequence shown here is derived from an EMBL/GenBank/DDBJ whole genome shotgun (WGS) entry which is preliminary data.</text>
</comment>
<name>A0AB38C528_9BURK</name>
<feature type="domain" description="Peptidase S24/S26A/S26B/S26C" evidence="2">
    <location>
        <begin position="123"/>
        <end position="204"/>
    </location>
</feature>
<protein>
    <submittedName>
        <fullName evidence="3">Peptidase S24-like</fullName>
    </submittedName>
</protein>
<gene>
    <name evidence="3" type="ORF">SAMN03097694_1534</name>
</gene>
<accession>A0AB38C528</accession>
<evidence type="ECO:0000313" key="3">
    <source>
        <dbReference type="EMBL" id="SFX30081.1"/>
    </source>
</evidence>
<dbReference type="SUPFAM" id="SSF51306">
    <property type="entry name" value="LexA/Signal peptidase"/>
    <property type="match status" value="1"/>
</dbReference>
<dbReference type="RefSeq" id="WP_072453386.1">
    <property type="nucleotide sequence ID" value="NZ_FPKH01000001.1"/>
</dbReference>
<dbReference type="EMBL" id="FPKH01000001">
    <property type="protein sequence ID" value="SFX30081.1"/>
    <property type="molecule type" value="Genomic_DNA"/>
</dbReference>
<evidence type="ECO:0000313" key="4">
    <source>
        <dbReference type="Proteomes" id="UP000182489"/>
    </source>
</evidence>
<dbReference type="Pfam" id="PF00717">
    <property type="entry name" value="Peptidase_S24"/>
    <property type="match status" value="1"/>
</dbReference>
<dbReference type="InterPro" id="IPR036286">
    <property type="entry name" value="LexA/Signal_pep-like_sf"/>
</dbReference>
<proteinExistence type="predicted"/>
<evidence type="ECO:0000259" key="2">
    <source>
        <dbReference type="Pfam" id="PF00717"/>
    </source>
</evidence>
<feature type="region of interest" description="Disordered" evidence="1">
    <location>
        <begin position="1"/>
        <end position="28"/>
    </location>
</feature>
<feature type="region of interest" description="Disordered" evidence="1">
    <location>
        <begin position="46"/>
        <end position="65"/>
    </location>
</feature>
<dbReference type="Gene3D" id="2.10.109.10">
    <property type="entry name" value="Umud Fragment, subunit A"/>
    <property type="match status" value="1"/>
</dbReference>
<dbReference type="InterPro" id="IPR015927">
    <property type="entry name" value="Peptidase_S24_S26A/B/C"/>
</dbReference>
<sequence length="212" mass="22709">MIRNTKKNGAGKPAPRSNPSKAKPASAGLSPLEAFMIASGEFSSDDIASMTSDDTLTHQETSEEAPLEAYEHWLSIRKNHDQDTSPIHHDSSSIQMPSTRIAGQAAEDRHLARMASAITHAKKQVRIIGNSMSDLGIKNGDMVDVELNAEPKDGDIVCADVVGVGRVVRTLRIIGGAHVLVAPNPAFEAIPVLEESDMRILGVVAVPPRNIH</sequence>
<organism evidence="3 4">
    <name type="scientific">Janthinobacterium lividum</name>
    <dbReference type="NCBI Taxonomy" id="29581"/>
    <lineage>
        <taxon>Bacteria</taxon>
        <taxon>Pseudomonadati</taxon>
        <taxon>Pseudomonadota</taxon>
        <taxon>Betaproteobacteria</taxon>
        <taxon>Burkholderiales</taxon>
        <taxon>Oxalobacteraceae</taxon>
        <taxon>Janthinobacterium</taxon>
    </lineage>
</organism>